<evidence type="ECO:0000313" key="3">
    <source>
        <dbReference type="WBParaSite" id="EgrG_001105500"/>
    </source>
</evidence>
<evidence type="ECO:0000313" key="1">
    <source>
        <dbReference type="EMBL" id="CDS24673.1"/>
    </source>
</evidence>
<reference evidence="1" key="2">
    <citation type="submission" date="2014-06" db="EMBL/GenBank/DDBJ databases">
        <authorList>
            <person name="Aslett M."/>
        </authorList>
    </citation>
    <scope>NUCLEOTIDE SEQUENCE</scope>
</reference>
<reference evidence="1 2" key="1">
    <citation type="journal article" date="2013" name="Nature">
        <title>The genomes of four tapeworm species reveal adaptations to parasitism.</title>
        <authorList>
            <person name="Tsai I.J."/>
            <person name="Zarowiecki M."/>
            <person name="Holroyd N."/>
            <person name="Garciarrubio A."/>
            <person name="Sanchez-Flores A."/>
            <person name="Brooks K.L."/>
            <person name="Tracey A."/>
            <person name="Bobes R.J."/>
            <person name="Fragoso G."/>
            <person name="Sciutto E."/>
            <person name="Aslett M."/>
            <person name="Beasley H."/>
            <person name="Bennett H.M."/>
            <person name="Cai J."/>
            <person name="Camicia F."/>
            <person name="Clark R."/>
            <person name="Cucher M."/>
            <person name="De Silva N."/>
            <person name="Day T.A."/>
            <person name="Deplazes P."/>
            <person name="Estrada K."/>
            <person name="Fernandez C."/>
            <person name="Holland P.W."/>
            <person name="Hou J."/>
            <person name="Hu S."/>
            <person name="Huckvale T."/>
            <person name="Hung S.S."/>
            <person name="Kamenetzky L."/>
            <person name="Keane J.A."/>
            <person name="Kiss F."/>
            <person name="Koziol U."/>
            <person name="Lambert O."/>
            <person name="Liu K."/>
            <person name="Luo X."/>
            <person name="Luo Y."/>
            <person name="Macchiaroli N."/>
            <person name="Nichol S."/>
            <person name="Paps J."/>
            <person name="Parkinson J."/>
            <person name="Pouchkina-Stantcheva N."/>
            <person name="Riddiford N."/>
            <person name="Rosenzvit M."/>
            <person name="Salinas G."/>
            <person name="Wasmuth J.D."/>
            <person name="Zamanian M."/>
            <person name="Zheng Y."/>
            <person name="Cai X."/>
            <person name="Soberon X."/>
            <person name="Olson P.D."/>
            <person name="Laclette J.P."/>
            <person name="Brehm K."/>
            <person name="Berriman M."/>
            <person name="Garciarrubio A."/>
            <person name="Bobes R.J."/>
            <person name="Fragoso G."/>
            <person name="Sanchez-Flores A."/>
            <person name="Estrada K."/>
            <person name="Cevallos M.A."/>
            <person name="Morett E."/>
            <person name="Gonzalez V."/>
            <person name="Portillo T."/>
            <person name="Ochoa-Leyva A."/>
            <person name="Jose M.V."/>
            <person name="Sciutto E."/>
            <person name="Landa A."/>
            <person name="Jimenez L."/>
            <person name="Valdes V."/>
            <person name="Carrero J.C."/>
            <person name="Larralde C."/>
            <person name="Morales-Montor J."/>
            <person name="Limon-Lason J."/>
            <person name="Soberon X."/>
            <person name="Laclette J.P."/>
        </authorList>
    </citation>
    <scope>NUCLEOTIDE SEQUENCE [LARGE SCALE GENOMIC DNA]</scope>
</reference>
<organism evidence="1">
    <name type="scientific">Echinococcus granulosus</name>
    <name type="common">Hydatid tapeworm</name>
    <dbReference type="NCBI Taxonomy" id="6210"/>
    <lineage>
        <taxon>Eukaryota</taxon>
        <taxon>Metazoa</taxon>
        <taxon>Spiralia</taxon>
        <taxon>Lophotrochozoa</taxon>
        <taxon>Platyhelminthes</taxon>
        <taxon>Cestoda</taxon>
        <taxon>Eucestoda</taxon>
        <taxon>Cyclophyllidea</taxon>
        <taxon>Taeniidae</taxon>
        <taxon>Echinococcus</taxon>
        <taxon>Echinococcus granulosus group</taxon>
    </lineage>
</organism>
<gene>
    <name evidence="1" type="ORF">EgrG_001105500</name>
</gene>
<feature type="non-terminal residue" evidence="1">
    <location>
        <position position="1"/>
    </location>
</feature>
<reference evidence="3" key="3">
    <citation type="submission" date="2020-10" db="UniProtKB">
        <authorList>
            <consortium name="WormBaseParasite"/>
        </authorList>
    </citation>
    <scope>IDENTIFICATION</scope>
</reference>
<dbReference type="EMBL" id="LK028613">
    <property type="protein sequence ID" value="CDS24673.1"/>
    <property type="molecule type" value="Genomic_DNA"/>
</dbReference>
<proteinExistence type="predicted"/>
<protein>
    <submittedName>
        <fullName evidence="1 3">Uncharacterized protein</fullName>
    </submittedName>
</protein>
<dbReference type="WBParaSite" id="EgrG_001105500">
    <property type="protein sequence ID" value="EgrG_001105500"/>
    <property type="gene ID" value="EgrG_001105500"/>
</dbReference>
<sequence length="30" mass="3294">MHNANGGEMPCLLSFKCSSYATRPQQSFTS</sequence>
<accession>A0A068X1K5</accession>
<name>A0A068X1K5_ECHGR</name>
<feature type="non-terminal residue" evidence="1">
    <location>
        <position position="30"/>
    </location>
</feature>
<dbReference type="AlphaFoldDB" id="A0A068X1K5"/>
<dbReference type="Proteomes" id="UP000492820">
    <property type="component" value="Unassembled WGS sequence"/>
</dbReference>
<evidence type="ECO:0000313" key="2">
    <source>
        <dbReference type="Proteomes" id="UP000492820"/>
    </source>
</evidence>